<evidence type="ECO:0000313" key="2">
    <source>
        <dbReference type="Proteomes" id="UP000663836"/>
    </source>
</evidence>
<organism evidence="1 2">
    <name type="scientific">Rotaria sordida</name>
    <dbReference type="NCBI Taxonomy" id="392033"/>
    <lineage>
        <taxon>Eukaryota</taxon>
        <taxon>Metazoa</taxon>
        <taxon>Spiralia</taxon>
        <taxon>Gnathifera</taxon>
        <taxon>Rotifera</taxon>
        <taxon>Eurotatoria</taxon>
        <taxon>Bdelloidea</taxon>
        <taxon>Philodinida</taxon>
        <taxon>Philodinidae</taxon>
        <taxon>Rotaria</taxon>
    </lineage>
</organism>
<accession>A0A819QRE9</accession>
<dbReference type="AlphaFoldDB" id="A0A819QRE9"/>
<reference evidence="1" key="1">
    <citation type="submission" date="2021-02" db="EMBL/GenBank/DDBJ databases">
        <authorList>
            <person name="Nowell W R."/>
        </authorList>
    </citation>
    <scope>NUCLEOTIDE SEQUENCE</scope>
</reference>
<sequence>WDRNDPDYSMAVHLDTIVPTHHWNEKPIFNKNEIYKESFLTTKILELLNEEKSTTDLKEELRKQLNIQNLNTNEKMDTYIALIILGDFDFINILIKEEEERFIKYFTNRIEQLIYILKDPIARWSSYIPKYLLAIYNSIKVNQLKFNLNFFDYCKIYLSLIANSGGLPIDTSELAEVMDNSENKYSLYAEYFAFKCTGFFDNFRYNIAVISDTFKDARKIDQIMESFLKISDTIQIYRPIRAYPWPTDIFTFKLIYEDDIPIAFFNCLENINTNVPYLVDSVSEIFFREGYFNRNPELIPLVILLHFGIMSKDLDRFKIYKNLLPELVDKSDLKDFLFEKIQSMCNPYYKSRALYQLAEFYDEKSYELLNESFTLTKNIQEPTLKFQVLEKIFSIIHYKELQYKLFIQQIVNELVLTFDNIKDLYNQFIASIRLSFYGSGEFRKKYLTNAIEILTKMDEDDNKLKLIIKLKPLINIYDDLQIKLNEIIETLKNKIHNYFINSYYGRILFTEILPVHISNLSLDISQNLENENSNKKIVDISDYTELQGLFLLFAQLNDIKLVINKTENTDQLWINLFKDTNNQSNIEKILNIGLRNEIFLTPQVAIIIDELLEKGKEDTISIIFPYIIKPSNEVLPIVHRWFTDYNNNQIKKLSALLLAEAKHIFEPAIDTIIDLLKIDNDQMRYRAQRIFQHPERNPKEPNKRISVISEKTLMKILKNILYDQITQEKWLEFARILSVIDTSQFREKLFFVYTDVERIEFIIDNIYALTNINDEIFFEILESKIINEISIKVENLAQNTYNEMKRIGRCNFYVSNNLNKTILNILNNISINIILMENLIKWLILQMTNFKGFNDTIFSLILCENLLSLVSACVQKEDYLYRKIINSSNFNKIQIITLLEKMLNYHPYFPARGNAFILLSAMDQSDHKVIINAMNTLLDENVVKEYSVIGIPLIHLLPNAFIDDLLESLKNESAIKAYEILKIFIELALNEKIDADGKTKIIKYLVNEIGQLKSKKPINYYYTEIKIPFTTTLENELYKAWIKIQGLSGKTQYFINIEESKE</sequence>
<comment type="caution">
    <text evidence="1">The sequence shown here is derived from an EMBL/GenBank/DDBJ whole genome shotgun (WGS) entry which is preliminary data.</text>
</comment>
<feature type="non-terminal residue" evidence="1">
    <location>
        <position position="1"/>
    </location>
</feature>
<evidence type="ECO:0000313" key="1">
    <source>
        <dbReference type="EMBL" id="CAF4035685.1"/>
    </source>
</evidence>
<proteinExistence type="predicted"/>
<dbReference type="Proteomes" id="UP000663836">
    <property type="component" value="Unassembled WGS sequence"/>
</dbReference>
<gene>
    <name evidence="1" type="ORF">JBS370_LOCUS28212</name>
</gene>
<dbReference type="EMBL" id="CAJOBD010005582">
    <property type="protein sequence ID" value="CAF4035685.1"/>
    <property type="molecule type" value="Genomic_DNA"/>
</dbReference>
<name>A0A819QRE9_9BILA</name>
<protein>
    <submittedName>
        <fullName evidence="1">Uncharacterized protein</fullName>
    </submittedName>
</protein>